<organism evidence="5 6">
    <name type="scientific">Fusarium oxysporum</name>
    <name type="common">Fusarium vascular wilt</name>
    <dbReference type="NCBI Taxonomy" id="5507"/>
    <lineage>
        <taxon>Eukaryota</taxon>
        <taxon>Fungi</taxon>
        <taxon>Dikarya</taxon>
        <taxon>Ascomycota</taxon>
        <taxon>Pezizomycotina</taxon>
        <taxon>Sordariomycetes</taxon>
        <taxon>Hypocreomycetidae</taxon>
        <taxon>Hypocreales</taxon>
        <taxon>Nectriaceae</taxon>
        <taxon>Fusarium</taxon>
        <taxon>Fusarium oxysporum species complex</taxon>
    </lineage>
</organism>
<feature type="repeat" description="ANK" evidence="3">
    <location>
        <begin position="431"/>
        <end position="454"/>
    </location>
</feature>
<feature type="repeat" description="ANK" evidence="3">
    <location>
        <begin position="465"/>
        <end position="490"/>
    </location>
</feature>
<dbReference type="AlphaFoldDB" id="A0A2H3T2X6"/>
<keyword evidence="2 3" id="KW-0040">ANK repeat</keyword>
<dbReference type="PANTHER" id="PTHR24198">
    <property type="entry name" value="ANKYRIN REPEAT AND PROTEIN KINASE DOMAIN-CONTAINING PROTEIN"/>
    <property type="match status" value="1"/>
</dbReference>
<feature type="repeat" description="ANK" evidence="3">
    <location>
        <begin position="338"/>
        <end position="371"/>
    </location>
</feature>
<dbReference type="VEuPathDB" id="FungiDB:FOXG_18278"/>
<dbReference type="VEuPathDB" id="FungiDB:FOMG_04738"/>
<dbReference type="GO" id="GO:0005737">
    <property type="term" value="C:cytoplasm"/>
    <property type="evidence" value="ECO:0007669"/>
    <property type="project" value="TreeGrafter"/>
</dbReference>
<feature type="compositionally biased region" description="Acidic residues" evidence="4">
    <location>
        <begin position="396"/>
        <end position="416"/>
    </location>
</feature>
<name>A0A2H3T2X6_FUSOX</name>
<dbReference type="VEuPathDB" id="FungiDB:FOIG_05491"/>
<dbReference type="InterPro" id="IPR002110">
    <property type="entry name" value="Ankyrin_rpt"/>
</dbReference>
<dbReference type="SMART" id="SM00248">
    <property type="entry name" value="ANK"/>
    <property type="match status" value="14"/>
</dbReference>
<dbReference type="PROSITE" id="PS50297">
    <property type="entry name" value="ANK_REP_REGION"/>
    <property type="match status" value="5"/>
</dbReference>
<dbReference type="Pfam" id="PF00023">
    <property type="entry name" value="Ank"/>
    <property type="match status" value="1"/>
</dbReference>
<keyword evidence="1" id="KW-0677">Repeat</keyword>
<dbReference type="Pfam" id="PF12796">
    <property type="entry name" value="Ank_2"/>
    <property type="match status" value="3"/>
</dbReference>
<protein>
    <submittedName>
        <fullName evidence="5">Uncharacterized protein</fullName>
    </submittedName>
</protein>
<dbReference type="EMBL" id="FMJY01000004">
    <property type="protein sequence ID" value="SCO83036.1"/>
    <property type="molecule type" value="Genomic_DNA"/>
</dbReference>
<evidence type="ECO:0000256" key="1">
    <source>
        <dbReference type="ARBA" id="ARBA00022737"/>
    </source>
</evidence>
<evidence type="ECO:0000256" key="3">
    <source>
        <dbReference type="PROSITE-ProRule" id="PRU00023"/>
    </source>
</evidence>
<dbReference type="VEuPathDB" id="FungiDB:FOZG_04910"/>
<dbReference type="InterPro" id="IPR036770">
    <property type="entry name" value="Ankyrin_rpt-contain_sf"/>
</dbReference>
<accession>A0A2H3T2X6</accession>
<feature type="region of interest" description="Disordered" evidence="4">
    <location>
        <begin position="390"/>
        <end position="430"/>
    </location>
</feature>
<dbReference type="VEuPathDB" id="FungiDB:FOIG_05490"/>
<dbReference type="SUPFAM" id="SSF48403">
    <property type="entry name" value="Ankyrin repeat"/>
    <property type="match status" value="2"/>
</dbReference>
<evidence type="ECO:0000256" key="2">
    <source>
        <dbReference type="ARBA" id="ARBA00023043"/>
    </source>
</evidence>
<dbReference type="OrthoDB" id="341259at2759"/>
<dbReference type="PANTHER" id="PTHR24198:SF165">
    <property type="entry name" value="ANKYRIN REPEAT-CONTAINING PROTEIN-RELATED"/>
    <property type="match status" value="1"/>
</dbReference>
<dbReference type="PROSITE" id="PS50088">
    <property type="entry name" value="ANK_REPEAT"/>
    <property type="match status" value="5"/>
</dbReference>
<feature type="repeat" description="ANK" evidence="3">
    <location>
        <begin position="130"/>
        <end position="162"/>
    </location>
</feature>
<reference evidence="6" key="1">
    <citation type="submission" date="2016-09" db="EMBL/GenBank/DDBJ databases">
        <authorList>
            <person name="Guldener U."/>
        </authorList>
    </citation>
    <scope>NUCLEOTIDE SEQUENCE [LARGE SCALE GENOMIC DNA]</scope>
    <source>
        <strain evidence="6">V64-1</strain>
    </source>
</reference>
<dbReference type="Gene3D" id="1.25.40.20">
    <property type="entry name" value="Ankyrin repeat-containing domain"/>
    <property type="match status" value="4"/>
</dbReference>
<proteinExistence type="predicted"/>
<evidence type="ECO:0000256" key="4">
    <source>
        <dbReference type="SAM" id="MobiDB-lite"/>
    </source>
</evidence>
<dbReference type="Proteomes" id="UP000219369">
    <property type="component" value="Unassembled WGS sequence"/>
</dbReference>
<feature type="repeat" description="ANK" evidence="3">
    <location>
        <begin position="540"/>
        <end position="572"/>
    </location>
</feature>
<gene>
    <name evidence="5" type="ORF">FRV6_07249</name>
</gene>
<dbReference type="VEuPathDB" id="FungiDB:HZS61_010190"/>
<dbReference type="Pfam" id="PF13637">
    <property type="entry name" value="Ank_4"/>
    <property type="match status" value="1"/>
</dbReference>
<evidence type="ECO:0000313" key="5">
    <source>
        <dbReference type="EMBL" id="SCO83036.1"/>
    </source>
</evidence>
<evidence type="ECO:0000313" key="6">
    <source>
        <dbReference type="Proteomes" id="UP000219369"/>
    </source>
</evidence>
<sequence>MSHSCCQDDAQKLRVFRGKGNSQSFTSHSAELYMEDLGPHGSRDLQLPADSRRPESPWDLVIEEAFDENIFAKTQLALAQTNHHFYDIVNPRLRAASYCWAAREGRIDILKKAHENGANLSGTGTMRPEERATPLHYAIKQGHRDIVEYLAEIGVDPHVPARGVCDCWSDIEPVRPYALHMAIRHSGFEGAEKILVQKLGAYWTFQGTSALDHVDPHDVNDREIIDLLVKLPGLRHAADALRYALKWNELELVNRLLERSDMDASVPDSDGQTPLFWAIQCKRVDIIKLLLKRQEVNPGTPDRNGFTPLQVAVGVRSLPLVELLLQCEEVNARRTDAGKSSALHIAAARGELQIVNLLLEQNGLDVASPDSTGNTPLHWAVRSRDKKYHPSLVTTYDDDENNDDDEDEDDDSDTFDEPPGQEVNAGGHDQDGLTPLHHACLIADYEVVALLLQRQDVDPKARGITGQTPLHLAASNHQLSAKRIMDLLLEQPGVEITEVDHDGRTVLHYLCGGYEKEFPVLDLIETVLQAGVPLDQESATGLTAFHQAICSGYWSVALFLLDHGADPMVSKRFKYNNSLLHIILKHSNRDDVKSELIERLIERGIEVDTYTDSPVFDPRFNEDDKIEKVIGIRSPDILVGTDCTPLLLAAMREYSLNNMKILLDAGADPSALVIIRDVEFDGKANGNRQAFLSGVFRHIWEPFSPGDSEILEHTEPIELLLDFDGPADSPLQEACKAAEKGHFALLKILLESSKARNVSESHVDKLISAYKDKPEYSQICQMLESFKQKVLFID</sequence>
<dbReference type="VEuPathDB" id="FungiDB:FOC1_g10009521"/>